<accession>A0ABY8C452</accession>
<proteinExistence type="predicted"/>
<evidence type="ECO:0000313" key="6">
    <source>
        <dbReference type="Proteomes" id="UP001220478"/>
    </source>
</evidence>
<dbReference type="RefSeq" id="WP_315571582.1">
    <property type="nucleotide sequence ID" value="NZ_CP118868.1"/>
</dbReference>
<sequence>MKKSFNLKKSLALVLALGFSASCLVQVQAGPGPQPPVRQNPIQTVELKIKKVLNLPSADVKTPEVKFSFTFTKHSYNGETDKTSECPDITVANSVDYSEADTTDGDTKKSGLQLVKTTENVLKDVTFAKAGQYTYTVTEKQTLADGKQLPQGLVMSKAEYLVSIFTKTNAANKVVVDNVYISQVKKDDGTDGEKKKVGYDSTSDDTNKFEFNNNYDPKAGNDKPSGKEITEADKKGFVLQKNVEGEKANENEEFTFSLTVTKPEGSHGSDQNFNYKVVDSNGTAGNVSQGAYGTAFTVNLKKGYRVVLSSVLLGSKVQAEETVSAGYTKTLATGQCKFNGTAITTVDELKEGKNIGDKGDNSIIFVNTQQTPTGILLNSLPFIVLALVALAGIVFFVKNRKHDDLEA</sequence>
<dbReference type="InterPro" id="IPR038174">
    <property type="entry name" value="Strep_pil_link_sf"/>
</dbReference>
<dbReference type="InterPro" id="IPR017503">
    <property type="entry name" value="Sortase_SrtB_sig_QVPTGV"/>
</dbReference>
<organism evidence="5 6">
    <name type="scientific">Amygdalobacter indicium</name>
    <dbReference type="NCBI Taxonomy" id="3029272"/>
    <lineage>
        <taxon>Bacteria</taxon>
        <taxon>Bacillati</taxon>
        <taxon>Bacillota</taxon>
        <taxon>Clostridia</taxon>
        <taxon>Eubacteriales</taxon>
        <taxon>Oscillospiraceae</taxon>
        <taxon>Amygdalobacter</taxon>
    </lineage>
</organism>
<keyword evidence="6" id="KW-1185">Reference proteome</keyword>
<dbReference type="NCBIfam" id="TIGR03065">
    <property type="entry name" value="srtB_sig_QVPTGV"/>
    <property type="match status" value="1"/>
</dbReference>
<evidence type="ECO:0000259" key="4">
    <source>
        <dbReference type="Pfam" id="PF24547"/>
    </source>
</evidence>
<keyword evidence="2" id="KW-0472">Membrane</keyword>
<dbReference type="Proteomes" id="UP001220478">
    <property type="component" value="Chromosome"/>
</dbReference>
<feature type="compositionally biased region" description="Basic and acidic residues" evidence="1">
    <location>
        <begin position="219"/>
        <end position="228"/>
    </location>
</feature>
<keyword evidence="2" id="KW-0812">Transmembrane</keyword>
<dbReference type="EMBL" id="CP118868">
    <property type="protein sequence ID" value="WEG35468.1"/>
    <property type="molecule type" value="Genomic_DNA"/>
</dbReference>
<feature type="domain" description="DUF7601" evidence="4">
    <location>
        <begin position="239"/>
        <end position="345"/>
    </location>
</feature>
<protein>
    <submittedName>
        <fullName evidence="5">QVPTGV class sortase B protein-sorting domain-containing protein</fullName>
    </submittedName>
</protein>
<dbReference type="Gene3D" id="2.60.40.3050">
    <property type="match status" value="1"/>
</dbReference>
<feature type="chain" id="PRO_5047116373" evidence="3">
    <location>
        <begin position="30"/>
        <end position="407"/>
    </location>
</feature>
<feature type="signal peptide" evidence="3">
    <location>
        <begin position="1"/>
        <end position="29"/>
    </location>
</feature>
<feature type="transmembrane region" description="Helical" evidence="2">
    <location>
        <begin position="375"/>
        <end position="397"/>
    </location>
</feature>
<name>A0ABY8C452_9FIRM</name>
<evidence type="ECO:0000256" key="1">
    <source>
        <dbReference type="SAM" id="MobiDB-lite"/>
    </source>
</evidence>
<dbReference type="Gene3D" id="2.60.40.1140">
    <property type="entry name" value="Collagen-binding surface protein Cna, B-type domain"/>
    <property type="match status" value="1"/>
</dbReference>
<evidence type="ECO:0000313" key="5">
    <source>
        <dbReference type="EMBL" id="WEG35468.1"/>
    </source>
</evidence>
<keyword evidence="2" id="KW-1133">Transmembrane helix</keyword>
<evidence type="ECO:0000256" key="3">
    <source>
        <dbReference type="SAM" id="SignalP"/>
    </source>
</evidence>
<dbReference type="InterPro" id="IPR055382">
    <property type="entry name" value="DUF7601"/>
</dbReference>
<evidence type="ECO:0000256" key="2">
    <source>
        <dbReference type="SAM" id="Phobius"/>
    </source>
</evidence>
<feature type="compositionally biased region" description="Basic and acidic residues" evidence="1">
    <location>
        <begin position="187"/>
        <end position="198"/>
    </location>
</feature>
<keyword evidence="3" id="KW-0732">Signal</keyword>
<dbReference type="Pfam" id="PF24547">
    <property type="entry name" value="DUF7601"/>
    <property type="match status" value="1"/>
</dbReference>
<gene>
    <name evidence="5" type="ORF">PYS61_05950</name>
</gene>
<reference evidence="5 6" key="1">
    <citation type="submission" date="2023-02" db="EMBL/GenBank/DDBJ databases">
        <title>Novel Oscillospiraceae bacterial genomes.</title>
        <authorList>
            <person name="Srinivasan S."/>
            <person name="Austin M.N."/>
            <person name="Fiedler T.L."/>
            <person name="Strenk S.M."/>
            <person name="Agnew K.J."/>
            <person name="Nagana Gowda G.A."/>
            <person name="Raftery D."/>
            <person name="Beamer M.A."/>
            <person name="Achilles S.L."/>
            <person name="Wiesenfeld H.C."/>
            <person name="Fredricks D.N."/>
            <person name="Hillier S.L."/>
        </authorList>
    </citation>
    <scope>NUCLEOTIDE SEQUENCE [LARGE SCALE GENOMIC DNA]</scope>
    <source>
        <strain evidence="5 6">CHIC02 1186E3-8</strain>
    </source>
</reference>
<feature type="region of interest" description="Disordered" evidence="1">
    <location>
        <begin position="187"/>
        <end position="228"/>
    </location>
</feature>